<evidence type="ECO:0000313" key="5">
    <source>
        <dbReference type="Proteomes" id="UP000255421"/>
    </source>
</evidence>
<protein>
    <submittedName>
        <fullName evidence="2">KEOPS complex Pcc1-like subunit</fullName>
    </submittedName>
    <submittedName>
        <fullName evidence="3">KEOPS complex subunit Pcc1</fullName>
    </submittedName>
</protein>
<dbReference type="RefSeq" id="WP_092537644.1">
    <property type="nucleotide sequence ID" value="NZ_FNKQ01000003.1"/>
</dbReference>
<organism evidence="3 4">
    <name type="scientific">Halopelagius longus</name>
    <dbReference type="NCBI Taxonomy" id="1236180"/>
    <lineage>
        <taxon>Archaea</taxon>
        <taxon>Methanobacteriati</taxon>
        <taxon>Methanobacteriota</taxon>
        <taxon>Stenosarchaea group</taxon>
        <taxon>Halobacteria</taxon>
        <taxon>Halobacteriales</taxon>
        <taxon>Haloferacaceae</taxon>
    </lineage>
</organism>
<dbReference type="NCBIfam" id="NF011470">
    <property type="entry name" value="PRK14887.1"/>
    <property type="match status" value="1"/>
</dbReference>
<sequence length="85" mass="9198">MDGAHDATLEFSYADERRARTVAESVRVEVGEIDDARSAAGVEREGNVVRVRVDAADLVALRAGTNSWLRLVSVAETVAADARER</sequence>
<evidence type="ECO:0000313" key="2">
    <source>
        <dbReference type="EMBL" id="RDI71316.1"/>
    </source>
</evidence>
<evidence type="ECO:0000313" key="3">
    <source>
        <dbReference type="EMBL" id="SDQ75346.1"/>
    </source>
</evidence>
<proteinExistence type="inferred from homology"/>
<dbReference type="InterPro" id="IPR015419">
    <property type="entry name" value="CTAG/Pcc1"/>
</dbReference>
<name>A0A1H1DHL1_9EURY</name>
<dbReference type="Proteomes" id="UP000255421">
    <property type="component" value="Unassembled WGS sequence"/>
</dbReference>
<dbReference type="EMBL" id="QQST01000001">
    <property type="protein sequence ID" value="RDI71316.1"/>
    <property type="molecule type" value="Genomic_DNA"/>
</dbReference>
<dbReference type="EMBL" id="FNKQ01000003">
    <property type="protein sequence ID" value="SDQ75346.1"/>
    <property type="molecule type" value="Genomic_DNA"/>
</dbReference>
<dbReference type="AlphaFoldDB" id="A0A1H1DHL1"/>
<dbReference type="Proteomes" id="UP000199289">
    <property type="component" value="Unassembled WGS sequence"/>
</dbReference>
<comment type="similarity">
    <text evidence="1">Belongs to the CTAG/PCC1 family.</text>
</comment>
<dbReference type="OrthoDB" id="8982at2157"/>
<evidence type="ECO:0000256" key="1">
    <source>
        <dbReference type="ARBA" id="ARBA00007073"/>
    </source>
</evidence>
<reference evidence="2 5" key="3">
    <citation type="submission" date="2018-07" db="EMBL/GenBank/DDBJ databases">
        <title>Genome sequence of extremly halophilic archaeon Halopelagius longus strain BC12-B1.</title>
        <authorList>
            <person name="Zhang X."/>
        </authorList>
    </citation>
    <scope>NUCLEOTIDE SEQUENCE [LARGE SCALE GENOMIC DNA]</scope>
    <source>
        <strain evidence="2 5">BC12-B1</strain>
    </source>
</reference>
<gene>
    <name evidence="2" type="ORF">DWB78_05975</name>
    <name evidence="3" type="ORF">SAMN05216278_2393</name>
</gene>
<reference evidence="3" key="2">
    <citation type="submission" date="2016-10" db="EMBL/GenBank/DDBJ databases">
        <authorList>
            <person name="de Groot N.N."/>
        </authorList>
    </citation>
    <scope>NUCLEOTIDE SEQUENCE [LARGE SCALE GENOMIC DNA]</scope>
    <source>
        <strain evidence="3">CGMCC 1.12397</strain>
    </source>
</reference>
<accession>A0A1H1DHL1</accession>
<reference evidence="4" key="1">
    <citation type="submission" date="2016-10" db="EMBL/GenBank/DDBJ databases">
        <authorList>
            <person name="Varghese N."/>
            <person name="Submissions S."/>
        </authorList>
    </citation>
    <scope>NUCLEOTIDE SEQUENCE [LARGE SCALE GENOMIC DNA]</scope>
    <source>
        <strain evidence="4">CGMCC 1.12397</strain>
    </source>
</reference>
<dbReference type="Gene3D" id="3.30.310.50">
    <property type="entry name" value="Alpha-D-phosphohexomutase, C-terminal domain"/>
    <property type="match status" value="1"/>
</dbReference>
<keyword evidence="5" id="KW-1185">Reference proteome</keyword>
<dbReference type="Pfam" id="PF09341">
    <property type="entry name" value="Pcc1"/>
    <property type="match status" value="1"/>
</dbReference>
<evidence type="ECO:0000313" key="4">
    <source>
        <dbReference type="Proteomes" id="UP000199289"/>
    </source>
</evidence>